<keyword evidence="1" id="KW-0472">Membrane</keyword>
<name>A0A6B1F646_9SYNE</name>
<evidence type="ECO:0000313" key="2">
    <source>
        <dbReference type="EMBL" id="MYG38229.1"/>
    </source>
</evidence>
<keyword evidence="1" id="KW-1133">Transmembrane helix</keyword>
<accession>A0A6B1F646</accession>
<protein>
    <submittedName>
        <fullName evidence="2">Uncharacterized protein</fullName>
    </submittedName>
</protein>
<feature type="transmembrane region" description="Helical" evidence="1">
    <location>
        <begin position="12"/>
        <end position="32"/>
    </location>
</feature>
<gene>
    <name evidence="2" type="ORF">F4162_04355</name>
</gene>
<comment type="caution">
    <text evidence="2">The sequence shown here is derived from an EMBL/GenBank/DDBJ whole genome shotgun (WGS) entry which is preliminary data.</text>
</comment>
<reference evidence="2" key="1">
    <citation type="submission" date="2019-09" db="EMBL/GenBank/DDBJ databases">
        <title>Characterisation of the sponge microbiome using genome-centric metagenomics.</title>
        <authorList>
            <person name="Engelberts J.P."/>
            <person name="Robbins S.J."/>
            <person name="De Goeij J.M."/>
            <person name="Aranda M."/>
            <person name="Bell S.C."/>
            <person name="Webster N.S."/>
        </authorList>
    </citation>
    <scope>NUCLEOTIDE SEQUENCE</scope>
    <source>
        <strain evidence="2">SB0676_bin_10</strain>
    </source>
</reference>
<dbReference type="EMBL" id="VYDO01000139">
    <property type="protein sequence ID" value="MYG38229.1"/>
    <property type="molecule type" value="Genomic_DNA"/>
</dbReference>
<dbReference type="AlphaFoldDB" id="A0A6B1F646"/>
<sequence>MLTRLPKQWLSRAILIDVSLALTGIALCLFLPQLFWRLISGFAALACCLDALLAAHLLDQQEGAE</sequence>
<keyword evidence="1" id="KW-0812">Transmembrane</keyword>
<evidence type="ECO:0000256" key="1">
    <source>
        <dbReference type="SAM" id="Phobius"/>
    </source>
</evidence>
<organism evidence="2">
    <name type="scientific">Synechococcus sp. SB0676_bin_10</name>
    <dbReference type="NCBI Taxonomy" id="2604869"/>
    <lineage>
        <taxon>Bacteria</taxon>
        <taxon>Bacillati</taxon>
        <taxon>Cyanobacteriota</taxon>
        <taxon>Cyanophyceae</taxon>
        <taxon>Synechococcales</taxon>
        <taxon>Synechococcaceae</taxon>
        <taxon>Synechococcus</taxon>
    </lineage>
</organism>
<proteinExistence type="predicted"/>